<dbReference type="Pfam" id="PF24758">
    <property type="entry name" value="LRR_At5g56370"/>
    <property type="match status" value="1"/>
</dbReference>
<evidence type="ECO:0000259" key="1">
    <source>
        <dbReference type="Pfam" id="PF00646"/>
    </source>
</evidence>
<protein>
    <recommendedName>
        <fullName evidence="6">FBD domain-containing protein</fullName>
    </recommendedName>
</protein>
<dbReference type="InterPro" id="IPR055302">
    <property type="entry name" value="F-box_dom-containing"/>
</dbReference>
<sequence>MEMAPGAKRRRLGEDEEEELVDDRISRLPDGVLGDIVSLLPTKDGARTQVLSSRWRHLWRAAPLNFHLSGHPVADVSRILAAHPGPCRRFSFNMDRVRYKDYPAVNANLDSWLRSPALNNPQELDFVLGRTLDNPPPLLPAPVRRFLPTLRVASFERCSFPDSALHLPLLEQLSLVRVRISETSLHALLAGCSVLESLLLDNNNGFLPRLQIVSTSLRSIGVRCYPLRDDNLWQLIIQDAPCLERLLVFQYSEMDISVTSAPRLKILGRISSKFPRLQFGTTTFQGTSMVSLTTVVHSVKVLALSYVTLSLDAVIDLIKCFPCLEKLYIQTDELGEKNTWCRKYRNLIGTFDIRLKKIVVSCYRGNKSHVNFAKFFVSNATVLESMRFELQDRNINSVWIERQHRLLQIENRASRDAQFYFVSRNKSIGSFSSLQAWPEQVHDLSTADPFERIYN</sequence>
<dbReference type="Gene3D" id="3.80.10.10">
    <property type="entry name" value="Ribonuclease Inhibitor"/>
    <property type="match status" value="1"/>
</dbReference>
<dbReference type="InterPro" id="IPR036047">
    <property type="entry name" value="F-box-like_dom_sf"/>
</dbReference>
<dbReference type="EMBL" id="OZ075142">
    <property type="protein sequence ID" value="CAL5034453.1"/>
    <property type="molecule type" value="Genomic_DNA"/>
</dbReference>
<dbReference type="SUPFAM" id="SSF81383">
    <property type="entry name" value="F-box domain"/>
    <property type="match status" value="1"/>
</dbReference>
<dbReference type="PANTHER" id="PTHR32141">
    <property type="match status" value="1"/>
</dbReference>
<feature type="domain" description="F-box" evidence="1">
    <location>
        <begin position="25"/>
        <end position="65"/>
    </location>
</feature>
<dbReference type="InterPro" id="IPR055411">
    <property type="entry name" value="LRR_FXL15/At3g58940/PEG3-like"/>
</dbReference>
<dbReference type="InterPro" id="IPR032675">
    <property type="entry name" value="LRR_dom_sf"/>
</dbReference>
<evidence type="ECO:0000259" key="2">
    <source>
        <dbReference type="Pfam" id="PF08387"/>
    </source>
</evidence>
<dbReference type="Proteomes" id="UP001497457">
    <property type="component" value="Chromosome 32b"/>
</dbReference>
<feature type="domain" description="FBD" evidence="2">
    <location>
        <begin position="352"/>
        <end position="388"/>
    </location>
</feature>
<dbReference type="InterPro" id="IPR001810">
    <property type="entry name" value="F-box_dom"/>
</dbReference>
<dbReference type="SUPFAM" id="SSF52047">
    <property type="entry name" value="RNI-like"/>
    <property type="match status" value="1"/>
</dbReference>
<dbReference type="AlphaFoldDB" id="A0ABC9D9Y4"/>
<proteinExistence type="predicted"/>
<accession>A0ABC9D9Y4</accession>
<dbReference type="Pfam" id="PF08387">
    <property type="entry name" value="FBD"/>
    <property type="match status" value="1"/>
</dbReference>
<reference evidence="4 5" key="2">
    <citation type="submission" date="2024-10" db="EMBL/GenBank/DDBJ databases">
        <authorList>
            <person name="Ryan C."/>
        </authorList>
    </citation>
    <scope>NUCLEOTIDE SEQUENCE [LARGE SCALE GENOMIC DNA]</scope>
</reference>
<evidence type="ECO:0000313" key="5">
    <source>
        <dbReference type="Proteomes" id="UP001497457"/>
    </source>
</evidence>
<evidence type="ECO:0000313" key="4">
    <source>
        <dbReference type="EMBL" id="CAL5034453.1"/>
    </source>
</evidence>
<dbReference type="Pfam" id="PF00646">
    <property type="entry name" value="F-box"/>
    <property type="match status" value="1"/>
</dbReference>
<name>A0ABC9D9Y4_9POAL</name>
<keyword evidence="5" id="KW-1185">Reference proteome</keyword>
<dbReference type="InterPro" id="IPR006566">
    <property type="entry name" value="FBD"/>
</dbReference>
<reference evidence="5" key="1">
    <citation type="submission" date="2024-06" db="EMBL/GenBank/DDBJ databases">
        <authorList>
            <person name="Ryan C."/>
        </authorList>
    </citation>
    <scope>NUCLEOTIDE SEQUENCE [LARGE SCALE GENOMIC DNA]</scope>
</reference>
<evidence type="ECO:0000259" key="3">
    <source>
        <dbReference type="Pfam" id="PF24758"/>
    </source>
</evidence>
<evidence type="ECO:0008006" key="6">
    <source>
        <dbReference type="Google" id="ProtNLM"/>
    </source>
</evidence>
<gene>
    <name evidence="4" type="ORF">URODEC1_LOCUS83106</name>
</gene>
<feature type="domain" description="F-box/LRR-repeat protein 15/At3g58940/PEG3-like LRR" evidence="3">
    <location>
        <begin position="109"/>
        <end position="329"/>
    </location>
</feature>
<dbReference type="CDD" id="cd22160">
    <property type="entry name" value="F-box_AtFBL13-like"/>
    <property type="match status" value="1"/>
</dbReference>
<organism evidence="4 5">
    <name type="scientific">Urochloa decumbens</name>
    <dbReference type="NCBI Taxonomy" id="240449"/>
    <lineage>
        <taxon>Eukaryota</taxon>
        <taxon>Viridiplantae</taxon>
        <taxon>Streptophyta</taxon>
        <taxon>Embryophyta</taxon>
        <taxon>Tracheophyta</taxon>
        <taxon>Spermatophyta</taxon>
        <taxon>Magnoliopsida</taxon>
        <taxon>Liliopsida</taxon>
        <taxon>Poales</taxon>
        <taxon>Poaceae</taxon>
        <taxon>PACMAD clade</taxon>
        <taxon>Panicoideae</taxon>
        <taxon>Panicodae</taxon>
        <taxon>Paniceae</taxon>
        <taxon>Melinidinae</taxon>
        <taxon>Urochloa</taxon>
    </lineage>
</organism>
<dbReference type="PANTHER" id="PTHR32141:SF168">
    <property type="entry name" value="OS12G0595200 PROTEIN"/>
    <property type="match status" value="1"/>
</dbReference>
<dbReference type="InterPro" id="IPR053781">
    <property type="entry name" value="F-box_AtFBL13-like"/>
</dbReference>